<dbReference type="Gene3D" id="3.40.50.980">
    <property type="match status" value="1"/>
</dbReference>
<dbReference type="HOGENOM" id="CLU_000022_2_13_5"/>
<dbReference type="Gene3D" id="3.30.300.30">
    <property type="match status" value="1"/>
</dbReference>
<dbReference type="GO" id="GO:0005829">
    <property type="term" value="C:cytosol"/>
    <property type="evidence" value="ECO:0007669"/>
    <property type="project" value="TreeGrafter"/>
</dbReference>
<dbReference type="Pfam" id="PF00550">
    <property type="entry name" value="PP-binding"/>
    <property type="match status" value="1"/>
</dbReference>
<dbReference type="KEGG" id="mor:MOC_1554"/>
<dbReference type="InterPro" id="IPR029058">
    <property type="entry name" value="AB_hydrolase_fold"/>
</dbReference>
<accession>A0A089Q431</accession>
<dbReference type="InterPro" id="IPR009081">
    <property type="entry name" value="PP-bd_ACP"/>
</dbReference>
<comment type="similarity">
    <text evidence="2">Belongs to the ATP-dependent AMP-binding enzyme family.</text>
</comment>
<dbReference type="SUPFAM" id="SSF56801">
    <property type="entry name" value="Acetyl-CoA synthetase-like"/>
    <property type="match status" value="1"/>
</dbReference>
<dbReference type="PROSITE" id="PS00012">
    <property type="entry name" value="PHOSPHOPANTETHEINE"/>
    <property type="match status" value="1"/>
</dbReference>
<dbReference type="FunFam" id="3.40.50.980:FF:000002">
    <property type="entry name" value="Enterobactin synthetase component F"/>
    <property type="match status" value="1"/>
</dbReference>
<dbReference type="PANTHER" id="PTHR45527:SF14">
    <property type="entry name" value="PLIPASTATIN SYNTHASE SUBUNIT B"/>
    <property type="match status" value="1"/>
</dbReference>
<dbReference type="FunFam" id="3.30.300.30:FF:000010">
    <property type="entry name" value="Enterobactin synthetase component F"/>
    <property type="match status" value="1"/>
</dbReference>
<dbReference type="Proteomes" id="UP000029492">
    <property type="component" value="Chromosome"/>
</dbReference>
<dbReference type="InterPro" id="IPR001031">
    <property type="entry name" value="Thioesterase"/>
</dbReference>
<dbReference type="SUPFAM" id="SSF53474">
    <property type="entry name" value="alpha/beta-Hydrolases"/>
    <property type="match status" value="1"/>
</dbReference>
<dbReference type="InterPro" id="IPR025110">
    <property type="entry name" value="AMP-bd_C"/>
</dbReference>
<keyword evidence="3" id="KW-0596">Phosphopantetheine</keyword>
<evidence type="ECO:0000256" key="1">
    <source>
        <dbReference type="ARBA" id="ARBA00001957"/>
    </source>
</evidence>
<dbReference type="InterPro" id="IPR045851">
    <property type="entry name" value="AMP-bd_C_sf"/>
</dbReference>
<dbReference type="InterPro" id="IPR006162">
    <property type="entry name" value="Ppantetheine_attach_site"/>
</dbReference>
<evidence type="ECO:0000259" key="5">
    <source>
        <dbReference type="PROSITE" id="PS50075"/>
    </source>
</evidence>
<dbReference type="Pfam" id="PF00501">
    <property type="entry name" value="AMP-binding"/>
    <property type="match status" value="1"/>
</dbReference>
<keyword evidence="4" id="KW-0597">Phosphoprotein</keyword>
<dbReference type="InterPro" id="IPR036736">
    <property type="entry name" value="ACP-like_sf"/>
</dbReference>
<dbReference type="SUPFAM" id="SSF47336">
    <property type="entry name" value="ACP-like"/>
    <property type="match status" value="1"/>
</dbReference>
<evidence type="ECO:0000256" key="2">
    <source>
        <dbReference type="ARBA" id="ARBA00006432"/>
    </source>
</evidence>
<dbReference type="FunFam" id="1.10.1200.10:FF:000005">
    <property type="entry name" value="Nonribosomal peptide synthetase 1"/>
    <property type="match status" value="1"/>
</dbReference>
<reference evidence="6 7" key="1">
    <citation type="journal article" date="2014" name="PLoS ONE">
        <title>Genome Information of Methylobacterium oryzae, a Plant-Probiotic Methylotroph in the Phyllosphere.</title>
        <authorList>
            <person name="Kwak M.J."/>
            <person name="Jeong H."/>
            <person name="Madhaiyan M."/>
            <person name="Lee Y."/>
            <person name="Sa T.M."/>
            <person name="Oh T.K."/>
            <person name="Kim J.F."/>
        </authorList>
    </citation>
    <scope>NUCLEOTIDE SEQUENCE [LARGE SCALE GENOMIC DNA]</scope>
    <source>
        <strain evidence="6 7">CBMB20</strain>
    </source>
</reference>
<dbReference type="EMBL" id="CP003811">
    <property type="protein sequence ID" value="AIQ89309.1"/>
    <property type="molecule type" value="Genomic_DNA"/>
</dbReference>
<evidence type="ECO:0000313" key="7">
    <source>
        <dbReference type="Proteomes" id="UP000029492"/>
    </source>
</evidence>
<keyword evidence="7" id="KW-1185">Reference proteome</keyword>
<dbReference type="GO" id="GO:0044550">
    <property type="term" value="P:secondary metabolite biosynthetic process"/>
    <property type="evidence" value="ECO:0007669"/>
    <property type="project" value="TreeGrafter"/>
</dbReference>
<dbReference type="InterPro" id="IPR000873">
    <property type="entry name" value="AMP-dep_synth/lig_dom"/>
</dbReference>
<dbReference type="PROSITE" id="PS50075">
    <property type="entry name" value="CARRIER"/>
    <property type="match status" value="1"/>
</dbReference>
<dbReference type="AlphaFoldDB" id="A0A089Q431"/>
<dbReference type="Pfam" id="PF13193">
    <property type="entry name" value="AMP-binding_C"/>
    <property type="match status" value="1"/>
</dbReference>
<sequence>MIEHAQVERLFSSTDDIYSFGSNDVWCLFHSFSFDFSVWEIWGALRYGGKLVIASADAIRSPSIFYRLVCDQNITVLNQTPTYFKVFLAEHLANKCQTSLKKIIFGGEAFETSNLREWYKAHPECGPEIYNMYGITETTVHVTCRLINRKDTYLNASPIGKKLPDLRLYLLDGSGAPVPLGAVGELYIGGAGVARGYLNRPDLTAERFLKDPFSPAPGARMYRTGDLARYLPDGNIEFLGRNDDQVKIRGFRIEPGEIEARLAEHAAVREAAVVARGEGSAQRLVAYVVAAPEEDLAGSLRAHLSARLPDYMVPAAFVRLDALPLTPNGKLDRRALPDPDVDAYARQAYEPPREGIEAVLAGLWQELLGVERVGRHDSFFELGGHSLLAVRLLSRLRQLGYASALSVNQIFQNPKLQDLAVVLQGNQLAEGSIVEIRKGKSDIVLFALPTGHGDISYVHELSKFLSDKISIYAIIWPNSLSAFRDLNQLAEQICESMRSVQKNGPYRLLGYSSGGLLACAIAQQLANTDENVSFVGLIDTAILRGRSTRKSDISKNILSNMLRRDALNNEKLRLECLAGELSATSEYIPELFGSHENFR</sequence>
<dbReference type="PANTHER" id="PTHR45527">
    <property type="entry name" value="NONRIBOSOMAL PEPTIDE SYNTHETASE"/>
    <property type="match status" value="1"/>
</dbReference>
<evidence type="ECO:0000256" key="3">
    <source>
        <dbReference type="ARBA" id="ARBA00022450"/>
    </source>
</evidence>
<evidence type="ECO:0000313" key="6">
    <source>
        <dbReference type="EMBL" id="AIQ89309.1"/>
    </source>
</evidence>
<feature type="domain" description="Carrier" evidence="5">
    <location>
        <begin position="351"/>
        <end position="427"/>
    </location>
</feature>
<protein>
    <submittedName>
        <fullName evidence="6">Amino acid adenylation domain-containing protein</fullName>
    </submittedName>
</protein>
<name>A0A089Q431_9HYPH</name>
<dbReference type="Gene3D" id="2.30.38.10">
    <property type="entry name" value="Luciferase, Domain 3"/>
    <property type="match status" value="1"/>
</dbReference>
<dbReference type="Gene3D" id="3.40.50.1820">
    <property type="entry name" value="alpha/beta hydrolase"/>
    <property type="match status" value="1"/>
</dbReference>
<dbReference type="eggNOG" id="COG1020">
    <property type="taxonomic scope" value="Bacteria"/>
</dbReference>
<organism evidence="6 7">
    <name type="scientific">Methylobacterium oryzae CBMB20</name>
    <dbReference type="NCBI Taxonomy" id="693986"/>
    <lineage>
        <taxon>Bacteria</taxon>
        <taxon>Pseudomonadati</taxon>
        <taxon>Pseudomonadota</taxon>
        <taxon>Alphaproteobacteria</taxon>
        <taxon>Hyphomicrobiales</taxon>
        <taxon>Methylobacteriaceae</taxon>
        <taxon>Methylobacterium</taxon>
    </lineage>
</organism>
<gene>
    <name evidence="6" type="ORF">MOC_1554</name>
</gene>
<dbReference type="STRING" id="693986.MOC_1554"/>
<dbReference type="GO" id="GO:0031177">
    <property type="term" value="F:phosphopantetheine binding"/>
    <property type="evidence" value="ECO:0007669"/>
    <property type="project" value="TreeGrafter"/>
</dbReference>
<evidence type="ECO:0000256" key="4">
    <source>
        <dbReference type="ARBA" id="ARBA00022553"/>
    </source>
</evidence>
<dbReference type="GO" id="GO:0043041">
    <property type="term" value="P:amino acid activation for nonribosomal peptide biosynthetic process"/>
    <property type="evidence" value="ECO:0007669"/>
    <property type="project" value="TreeGrafter"/>
</dbReference>
<dbReference type="Pfam" id="PF00975">
    <property type="entry name" value="Thioesterase"/>
    <property type="match status" value="1"/>
</dbReference>
<comment type="cofactor">
    <cofactor evidence="1">
        <name>pantetheine 4'-phosphate</name>
        <dbReference type="ChEBI" id="CHEBI:47942"/>
    </cofactor>
</comment>
<dbReference type="FunFam" id="2.30.38.10:FF:000001">
    <property type="entry name" value="Non-ribosomal peptide synthetase PvdI"/>
    <property type="match status" value="1"/>
</dbReference>
<proteinExistence type="inferred from homology"/>